<feature type="transmembrane region" description="Helical" evidence="7">
    <location>
        <begin position="295"/>
        <end position="324"/>
    </location>
</feature>
<dbReference type="InterPro" id="IPR002293">
    <property type="entry name" value="AA/rel_permease1"/>
</dbReference>
<proteinExistence type="predicted"/>
<feature type="transmembrane region" description="Helical" evidence="7">
    <location>
        <begin position="67"/>
        <end position="90"/>
    </location>
</feature>
<feature type="transmembrane region" description="Helical" evidence="7">
    <location>
        <begin position="386"/>
        <end position="413"/>
    </location>
</feature>
<dbReference type="PANTHER" id="PTHR42770">
    <property type="entry name" value="AMINO ACID TRANSPORTER-RELATED"/>
    <property type="match status" value="1"/>
</dbReference>
<feature type="transmembrane region" description="Helical" evidence="7">
    <location>
        <begin position="153"/>
        <end position="169"/>
    </location>
</feature>
<organism evidence="8 9">
    <name type="scientific">Mycetocola reblochoni REB411</name>
    <dbReference type="NCBI Taxonomy" id="1255698"/>
    <lineage>
        <taxon>Bacteria</taxon>
        <taxon>Bacillati</taxon>
        <taxon>Actinomycetota</taxon>
        <taxon>Actinomycetes</taxon>
        <taxon>Micrococcales</taxon>
        <taxon>Microbacteriaceae</taxon>
        <taxon>Mycetocola</taxon>
    </lineage>
</organism>
<dbReference type="Proteomes" id="UP000196778">
    <property type="component" value="Unassembled WGS sequence"/>
</dbReference>
<feature type="region of interest" description="Disordered" evidence="6">
    <location>
        <begin position="1"/>
        <end position="22"/>
    </location>
</feature>
<dbReference type="RefSeq" id="WP_087137804.1">
    <property type="nucleotide sequence ID" value="NZ_FUKR01000057.1"/>
</dbReference>
<evidence type="ECO:0000256" key="2">
    <source>
        <dbReference type="ARBA" id="ARBA00022475"/>
    </source>
</evidence>
<dbReference type="GO" id="GO:0005886">
    <property type="term" value="C:plasma membrane"/>
    <property type="evidence" value="ECO:0007669"/>
    <property type="project" value="UniProtKB-SubCell"/>
</dbReference>
<dbReference type="PIRSF" id="PIRSF006060">
    <property type="entry name" value="AA_transporter"/>
    <property type="match status" value="1"/>
</dbReference>
<evidence type="ECO:0000256" key="5">
    <source>
        <dbReference type="ARBA" id="ARBA00023136"/>
    </source>
</evidence>
<feature type="transmembrane region" description="Helical" evidence="7">
    <location>
        <begin position="223"/>
        <end position="243"/>
    </location>
</feature>
<keyword evidence="4 7" id="KW-1133">Transmembrane helix</keyword>
<evidence type="ECO:0000256" key="3">
    <source>
        <dbReference type="ARBA" id="ARBA00022692"/>
    </source>
</evidence>
<protein>
    <submittedName>
        <fullName evidence="8">Amino acid permease-associated region</fullName>
    </submittedName>
</protein>
<evidence type="ECO:0000256" key="7">
    <source>
        <dbReference type="SAM" id="Phobius"/>
    </source>
</evidence>
<keyword evidence="2" id="KW-1003">Cell membrane</keyword>
<reference evidence="9" key="1">
    <citation type="submission" date="2017-02" db="EMBL/GenBank/DDBJ databases">
        <authorList>
            <person name="Dridi B."/>
        </authorList>
    </citation>
    <scope>NUCLEOTIDE SEQUENCE [LARGE SCALE GENOMIC DNA]</scope>
    <source>
        <strain evidence="9">EB411</strain>
    </source>
</reference>
<dbReference type="GO" id="GO:0022857">
    <property type="term" value="F:transmembrane transporter activity"/>
    <property type="evidence" value="ECO:0007669"/>
    <property type="project" value="InterPro"/>
</dbReference>
<evidence type="ECO:0000256" key="4">
    <source>
        <dbReference type="ARBA" id="ARBA00022989"/>
    </source>
</evidence>
<feature type="transmembrane region" description="Helical" evidence="7">
    <location>
        <begin position="425"/>
        <end position="445"/>
    </location>
</feature>
<comment type="subcellular location">
    <subcellularLocation>
        <location evidence="1">Cell membrane</location>
        <topology evidence="1">Multi-pass membrane protein</topology>
    </subcellularLocation>
</comment>
<feature type="transmembrane region" description="Helical" evidence="7">
    <location>
        <begin position="362"/>
        <end position="380"/>
    </location>
</feature>
<accession>A0A1R4JXY9</accession>
<dbReference type="PANTHER" id="PTHR42770:SF16">
    <property type="entry name" value="AMINO ACID PERMEASE"/>
    <property type="match status" value="1"/>
</dbReference>
<evidence type="ECO:0000256" key="6">
    <source>
        <dbReference type="SAM" id="MobiDB-lite"/>
    </source>
</evidence>
<dbReference type="InterPro" id="IPR050367">
    <property type="entry name" value="APC_superfamily"/>
</dbReference>
<evidence type="ECO:0000313" key="8">
    <source>
        <dbReference type="EMBL" id="SJN37111.1"/>
    </source>
</evidence>
<dbReference type="Pfam" id="PF13520">
    <property type="entry name" value="AA_permease_2"/>
    <property type="match status" value="1"/>
</dbReference>
<evidence type="ECO:0000256" key="1">
    <source>
        <dbReference type="ARBA" id="ARBA00004651"/>
    </source>
</evidence>
<keyword evidence="9" id="KW-1185">Reference proteome</keyword>
<feature type="transmembrane region" description="Helical" evidence="7">
    <location>
        <begin position="255"/>
        <end position="275"/>
    </location>
</feature>
<dbReference type="OrthoDB" id="137613at2"/>
<name>A0A1R4JXY9_9MICO</name>
<dbReference type="Gene3D" id="1.20.1740.10">
    <property type="entry name" value="Amino acid/polyamine transporter I"/>
    <property type="match status" value="1"/>
</dbReference>
<keyword evidence="3 7" id="KW-0812">Transmembrane</keyword>
<evidence type="ECO:0000313" key="9">
    <source>
        <dbReference type="Proteomes" id="UP000196778"/>
    </source>
</evidence>
<feature type="transmembrane region" description="Helical" evidence="7">
    <location>
        <begin position="39"/>
        <end position="61"/>
    </location>
</feature>
<feature type="transmembrane region" description="Helical" evidence="7">
    <location>
        <begin position="111"/>
        <end position="133"/>
    </location>
</feature>
<dbReference type="EMBL" id="FUKR01000057">
    <property type="protein sequence ID" value="SJN37111.1"/>
    <property type="molecule type" value="Genomic_DNA"/>
</dbReference>
<feature type="transmembrane region" description="Helical" evidence="7">
    <location>
        <begin position="451"/>
        <end position="476"/>
    </location>
</feature>
<feature type="transmembrane region" description="Helical" evidence="7">
    <location>
        <begin position="181"/>
        <end position="203"/>
    </location>
</feature>
<dbReference type="AlphaFoldDB" id="A0A1R4JXY9"/>
<keyword evidence="5 7" id="KW-0472">Membrane</keyword>
<gene>
    <name evidence="8" type="ORF">FM119_10250</name>
</gene>
<sequence length="492" mass="51144">MTTSRSHRPPTVPDSARSEGGAIDSGDAALNRGLGVGSIVFMVVAAAAPLGVVAANVPIVISTSGTMAAPLYFLLATAILVLFSVGYTTMTRFVPNAGAFYSYIQAGMGRRLGTGSAMLALLSYGLLFIGVNAYVGVATANALSAFTGWESPWWLWSLVSIAVIGLLGYRDIELSSKVLGVLLVAETLAVVIMDVVVIAQGGAEGLSARSLSPAELAGGTPSLGLMFAFFCFIGFEATAVFRSEARDPDRTIPRATYIAVVGIGLFYAVSSWAVVVGIGSEQAVAASTSDPENVVFAVVTTFVGPILSDVMQVLLATSFFACVLSFHNVITRYVFTLSGKRVLPARLGVVDPVHRAPSRASLWVSIVTGALSIAVMLGGLDPVAQVYTWFSGAATLGLIVLMALTSLAVVVFFRRNRGTTIGFWRGLLAPAVAFVSLGLVVAVVVQNLPLLVGSTLAAVIVAVCVVAAFAGGALVATRMRARDPEHYAQLAR</sequence>